<dbReference type="InterPro" id="IPR006182">
    <property type="entry name" value="FliF_N_dom"/>
</dbReference>
<protein>
    <recommendedName>
        <fullName evidence="9">Flagellar M-ring protein</fullName>
    </recommendedName>
</protein>
<dbReference type="InterPro" id="IPR045851">
    <property type="entry name" value="AMP-bd_C_sf"/>
</dbReference>
<feature type="domain" description="Flagellar M-ring C-terminal" evidence="13">
    <location>
        <begin position="246"/>
        <end position="408"/>
    </location>
</feature>
<keyword evidence="14" id="KW-0966">Cell projection</keyword>
<dbReference type="NCBIfam" id="TIGR00206">
    <property type="entry name" value="fliF"/>
    <property type="match status" value="1"/>
</dbReference>
<sequence>MTGLVATVKGLPARGQVVLAFAVIATLGALALMAARATAPAMELLYAGLDGASAGEVVGELDALQIPYEVRGDAIYVAGNRRDRARMTLAARGLPRQGQAGYEILDGLSGFGTTSEMFDAAYWRAKEGELARTIVDFPDVKAARVHIAHGDRRPFRGSAEGPSASVAVTMEGGAVIDRGRARAVRYLVALAVPGLEPKRVSVLDGAGTLLLAPGADDAGAGADAGVSAAAASARETRLTTELTRLLEAHVGKDRARVTVTVETNPGAETVVERTIDPTSRVAIHTDTQETAEQGKTGADPAGAKTNQPGEDVQAAPGSESSSRTETRERVNYEVSEVRRERTRAAGAVERISVAVLVDAAQPAPAAAEGQPAGEPQPVDLASLTELVKAAVGFDADRGDMVSVQAMRFADLPGTGTEVTALDVPGPLMRNLPRLVESGLIALVALALLFFVVRPLMASGRAASEPAAAPAAAGTIPQAALAAPQGGMAAAALTGPAGQPARLEAPADTSPAGLLTHVVSRDPDAAADLLKQWLNGTPEREHA</sequence>
<keyword evidence="15" id="KW-1185">Reference proteome</keyword>
<comment type="function">
    <text evidence="9">The M ring may be actively involved in energy transduction.</text>
</comment>
<evidence type="ECO:0000256" key="4">
    <source>
        <dbReference type="ARBA" id="ARBA00022475"/>
    </source>
</evidence>
<dbReference type="AlphaFoldDB" id="A0A9J6PC35"/>
<feature type="region of interest" description="Disordered" evidence="10">
    <location>
        <begin position="284"/>
        <end position="334"/>
    </location>
</feature>
<dbReference type="Pfam" id="PF01514">
    <property type="entry name" value="YscJ_FliF"/>
    <property type="match status" value="1"/>
</dbReference>
<evidence type="ECO:0000256" key="7">
    <source>
        <dbReference type="ARBA" id="ARBA00023136"/>
    </source>
</evidence>
<evidence type="ECO:0000259" key="12">
    <source>
        <dbReference type="Pfam" id="PF01514"/>
    </source>
</evidence>
<dbReference type="GO" id="GO:0009431">
    <property type="term" value="C:bacterial-type flagellum basal body, MS ring"/>
    <property type="evidence" value="ECO:0007669"/>
    <property type="project" value="InterPro"/>
</dbReference>
<dbReference type="RefSeq" id="WP_269332781.1">
    <property type="nucleotide sequence ID" value="NZ_JAMZFT010000002.1"/>
</dbReference>
<proteinExistence type="inferred from homology"/>
<name>A0A9J6PC35_9PROT</name>
<evidence type="ECO:0000256" key="5">
    <source>
        <dbReference type="ARBA" id="ARBA00022692"/>
    </source>
</evidence>
<evidence type="ECO:0000259" key="13">
    <source>
        <dbReference type="Pfam" id="PF08345"/>
    </source>
</evidence>
<evidence type="ECO:0000256" key="6">
    <source>
        <dbReference type="ARBA" id="ARBA00022989"/>
    </source>
</evidence>
<keyword evidence="7 11" id="KW-0472">Membrane</keyword>
<keyword evidence="8 9" id="KW-0975">Bacterial flagellum</keyword>
<dbReference type="PANTHER" id="PTHR30046:SF0">
    <property type="entry name" value="FLAGELLAR M-RING PROTEIN"/>
    <property type="match status" value="1"/>
</dbReference>
<dbReference type="Gene3D" id="3.30.300.30">
    <property type="match status" value="1"/>
</dbReference>
<evidence type="ECO:0000256" key="10">
    <source>
        <dbReference type="SAM" id="MobiDB-lite"/>
    </source>
</evidence>
<comment type="similarity">
    <text evidence="3 9">Belongs to the FliF family.</text>
</comment>
<dbReference type="InterPro" id="IPR043427">
    <property type="entry name" value="YscJ/FliF"/>
</dbReference>
<dbReference type="Pfam" id="PF08345">
    <property type="entry name" value="YscJ_FliF_C"/>
    <property type="match status" value="1"/>
</dbReference>
<keyword evidence="14" id="KW-0282">Flagellum</keyword>
<dbReference type="InterPro" id="IPR013556">
    <property type="entry name" value="Flag_M-ring_C"/>
</dbReference>
<dbReference type="Proteomes" id="UP001055804">
    <property type="component" value="Unassembled WGS sequence"/>
</dbReference>
<reference evidence="14" key="1">
    <citation type="submission" date="2022-06" db="EMBL/GenBank/DDBJ databases">
        <title>Isolation and Genomics of Futiania mangrovii gen. nov., sp. nov., a Rare and Metabolically-versatile member in the Class Alphaproteobacteria.</title>
        <authorList>
            <person name="Liu L."/>
            <person name="Huang W.-C."/>
            <person name="Pan J."/>
            <person name="Li J."/>
            <person name="Huang Y."/>
            <person name="Du H."/>
            <person name="Liu Y."/>
            <person name="Li M."/>
        </authorList>
    </citation>
    <scope>NUCLEOTIDE SEQUENCE</scope>
    <source>
        <strain evidence="14">FT118</strain>
    </source>
</reference>
<feature type="transmembrane region" description="Helical" evidence="11">
    <location>
        <begin position="17"/>
        <end position="35"/>
    </location>
</feature>
<dbReference type="PIRSF" id="PIRSF004862">
    <property type="entry name" value="FliF"/>
    <property type="match status" value="1"/>
</dbReference>
<dbReference type="PRINTS" id="PR01009">
    <property type="entry name" value="FLGMRINGFLIF"/>
</dbReference>
<evidence type="ECO:0000256" key="2">
    <source>
        <dbReference type="ARBA" id="ARBA00004651"/>
    </source>
</evidence>
<feature type="domain" description="Flagellar M-ring N-terminal" evidence="12">
    <location>
        <begin position="38"/>
        <end position="210"/>
    </location>
</feature>
<evidence type="ECO:0000256" key="8">
    <source>
        <dbReference type="ARBA" id="ARBA00023143"/>
    </source>
</evidence>
<dbReference type="GO" id="GO:0005886">
    <property type="term" value="C:plasma membrane"/>
    <property type="evidence" value="ECO:0007669"/>
    <property type="project" value="UniProtKB-SubCell"/>
</dbReference>
<dbReference type="PANTHER" id="PTHR30046">
    <property type="entry name" value="FLAGELLAR M-RING PROTEIN"/>
    <property type="match status" value="1"/>
</dbReference>
<accession>A0A9J6PC35</accession>
<dbReference type="GO" id="GO:0003774">
    <property type="term" value="F:cytoskeletal motor activity"/>
    <property type="evidence" value="ECO:0007669"/>
    <property type="project" value="InterPro"/>
</dbReference>
<evidence type="ECO:0000256" key="9">
    <source>
        <dbReference type="PIRNR" id="PIRNR004862"/>
    </source>
</evidence>
<organism evidence="14 15">
    <name type="scientific">Futiania mangrovi</name>
    <dbReference type="NCBI Taxonomy" id="2959716"/>
    <lineage>
        <taxon>Bacteria</taxon>
        <taxon>Pseudomonadati</taxon>
        <taxon>Pseudomonadota</taxon>
        <taxon>Alphaproteobacteria</taxon>
        <taxon>Futianiales</taxon>
        <taxon>Futianiaceae</taxon>
        <taxon>Futiania</taxon>
    </lineage>
</organism>
<evidence type="ECO:0000256" key="11">
    <source>
        <dbReference type="SAM" id="Phobius"/>
    </source>
</evidence>
<feature type="transmembrane region" description="Helical" evidence="11">
    <location>
        <begin position="438"/>
        <end position="456"/>
    </location>
</feature>
<dbReference type="EMBL" id="JAMZFT010000002">
    <property type="protein sequence ID" value="MCP1336837.1"/>
    <property type="molecule type" value="Genomic_DNA"/>
</dbReference>
<keyword evidence="6 11" id="KW-1133">Transmembrane helix</keyword>
<comment type="subcellular location">
    <subcellularLocation>
        <location evidence="1 9">Bacterial flagellum basal body</location>
    </subcellularLocation>
    <subcellularLocation>
        <location evidence="2">Cell membrane</location>
        <topology evidence="2">Multi-pass membrane protein</topology>
    </subcellularLocation>
</comment>
<dbReference type="InterPro" id="IPR000067">
    <property type="entry name" value="FlgMring_FliF"/>
</dbReference>
<dbReference type="GO" id="GO:0071973">
    <property type="term" value="P:bacterial-type flagellum-dependent cell motility"/>
    <property type="evidence" value="ECO:0007669"/>
    <property type="project" value="InterPro"/>
</dbReference>
<feature type="compositionally biased region" description="Basic and acidic residues" evidence="10">
    <location>
        <begin position="322"/>
        <end position="334"/>
    </location>
</feature>
<evidence type="ECO:0000256" key="1">
    <source>
        <dbReference type="ARBA" id="ARBA00004117"/>
    </source>
</evidence>
<evidence type="ECO:0000256" key="3">
    <source>
        <dbReference type="ARBA" id="ARBA00007971"/>
    </source>
</evidence>
<keyword evidence="5 11" id="KW-0812">Transmembrane</keyword>
<keyword evidence="14" id="KW-0969">Cilium</keyword>
<evidence type="ECO:0000313" key="15">
    <source>
        <dbReference type="Proteomes" id="UP001055804"/>
    </source>
</evidence>
<evidence type="ECO:0000313" key="14">
    <source>
        <dbReference type="EMBL" id="MCP1336837.1"/>
    </source>
</evidence>
<comment type="caution">
    <text evidence="14">The sequence shown here is derived from an EMBL/GenBank/DDBJ whole genome shotgun (WGS) entry which is preliminary data.</text>
</comment>
<keyword evidence="4" id="KW-1003">Cell membrane</keyword>
<gene>
    <name evidence="14" type="primary">fliF</name>
    <name evidence="14" type="ORF">NJQ99_10490</name>
</gene>